<reference evidence="1" key="1">
    <citation type="submission" date="2025-03" db="EMBL/GenBank/DDBJ databases">
        <authorList>
            <consortium name="ELIXIR-Norway"/>
            <consortium name="Elixir Norway"/>
        </authorList>
    </citation>
    <scope>NUCLEOTIDE SEQUENCE</scope>
</reference>
<evidence type="ECO:0000313" key="2">
    <source>
        <dbReference type="Proteomes" id="UP001162501"/>
    </source>
</evidence>
<evidence type="ECO:0000313" key="1">
    <source>
        <dbReference type="EMBL" id="CAM9163229.1"/>
    </source>
</evidence>
<gene>
    <name evidence="1" type="ORF">MRATA1EN22A_LOCUS29268</name>
</gene>
<dbReference type="EMBL" id="CATOBB020000461">
    <property type="protein sequence ID" value="CAM9163229.1"/>
    <property type="molecule type" value="Genomic_DNA"/>
</dbReference>
<organism evidence="1 2">
    <name type="scientific">Rangifer tarandus platyrhynchus</name>
    <name type="common">Svalbard reindeer</name>
    <dbReference type="NCBI Taxonomy" id="3082113"/>
    <lineage>
        <taxon>Eukaryota</taxon>
        <taxon>Metazoa</taxon>
        <taxon>Chordata</taxon>
        <taxon>Craniata</taxon>
        <taxon>Vertebrata</taxon>
        <taxon>Euteleostomi</taxon>
        <taxon>Mammalia</taxon>
        <taxon>Eutheria</taxon>
        <taxon>Laurasiatheria</taxon>
        <taxon>Artiodactyla</taxon>
        <taxon>Ruminantia</taxon>
        <taxon>Pecora</taxon>
        <taxon>Cervidae</taxon>
        <taxon>Odocoileinae</taxon>
        <taxon>Rangifer</taxon>
    </lineage>
</organism>
<name>A0ACB1KF96_RANTA</name>
<dbReference type="Proteomes" id="UP001162501">
    <property type="component" value="Unassembled WGS sequence"/>
</dbReference>
<comment type="caution">
    <text evidence="1">The sequence shown here is derived from an EMBL/GenBank/DDBJ whole genome shotgun (WGS) entry which is preliminary data.</text>
</comment>
<protein>
    <submittedName>
        <fullName evidence="1">Uncharacterized protein</fullName>
    </submittedName>
</protein>
<proteinExistence type="predicted"/>
<accession>A0ACB1KF96</accession>
<sequence length="101" mass="10615">MSNLSRGTGSRKDTKMRIRAFPDPGPASHPPRHWSRGSSLPGNQAARGPGAAALPSRSPRPRRPRAAPRPRPGAARPVARRVSTAAGAPRPVPALRRAPGV</sequence>